<gene>
    <name evidence="1" type="ORF">CTRU02_211633</name>
</gene>
<evidence type="ECO:0000313" key="1">
    <source>
        <dbReference type="EMBL" id="KAL0932670.1"/>
    </source>
</evidence>
<organism evidence="1 2">
    <name type="scientific">Colletotrichum truncatum</name>
    <name type="common">Anthracnose fungus</name>
    <name type="synonym">Colletotrichum capsici</name>
    <dbReference type="NCBI Taxonomy" id="5467"/>
    <lineage>
        <taxon>Eukaryota</taxon>
        <taxon>Fungi</taxon>
        <taxon>Dikarya</taxon>
        <taxon>Ascomycota</taxon>
        <taxon>Pezizomycotina</taxon>
        <taxon>Sordariomycetes</taxon>
        <taxon>Hypocreomycetidae</taxon>
        <taxon>Glomerellales</taxon>
        <taxon>Glomerellaceae</taxon>
        <taxon>Colletotrichum</taxon>
        <taxon>Colletotrichum truncatum species complex</taxon>
    </lineage>
</organism>
<proteinExistence type="predicted"/>
<accession>A0ACC3YL85</accession>
<evidence type="ECO:0000313" key="2">
    <source>
        <dbReference type="Proteomes" id="UP000805649"/>
    </source>
</evidence>
<dbReference type="Proteomes" id="UP000805649">
    <property type="component" value="Unassembled WGS sequence"/>
</dbReference>
<sequence length="80" mass="8609">MVSVKALVLTVMVSAVTAQSSFSCWCGPNQGTTRDACNKMADSGRMEGGRCTVSESRAKDYFINTACTYGPGNEWCDVKQ</sequence>
<name>A0ACC3YL85_COLTU</name>
<dbReference type="EMBL" id="VUJX02000008">
    <property type="protein sequence ID" value="KAL0932670.1"/>
    <property type="molecule type" value="Genomic_DNA"/>
</dbReference>
<comment type="caution">
    <text evidence="1">The sequence shown here is derived from an EMBL/GenBank/DDBJ whole genome shotgun (WGS) entry which is preliminary data.</text>
</comment>
<protein>
    <submittedName>
        <fullName evidence="1">Uncharacterized protein</fullName>
    </submittedName>
</protein>
<reference evidence="1 2" key="1">
    <citation type="journal article" date="2020" name="Phytopathology">
        <title>Genome Sequence Resources of Colletotrichum truncatum, C. plurivorum, C. musicola, and C. sojae: Four Species Pathogenic to Soybean (Glycine max).</title>
        <authorList>
            <person name="Rogerio F."/>
            <person name="Boufleur T.R."/>
            <person name="Ciampi-Guillardi M."/>
            <person name="Sukno S.A."/>
            <person name="Thon M.R."/>
            <person name="Massola Junior N.S."/>
            <person name="Baroncelli R."/>
        </authorList>
    </citation>
    <scope>NUCLEOTIDE SEQUENCE [LARGE SCALE GENOMIC DNA]</scope>
    <source>
        <strain evidence="1 2">CMES1059</strain>
    </source>
</reference>
<keyword evidence="2" id="KW-1185">Reference proteome</keyword>